<dbReference type="Gramene" id="OMO74397">
    <property type="protein sequence ID" value="OMO74397"/>
    <property type="gene ID" value="CCACVL1_16761"/>
</dbReference>
<protein>
    <submittedName>
        <fullName evidence="2">Uncharacterized protein</fullName>
    </submittedName>
</protein>
<organism evidence="2 3">
    <name type="scientific">Corchorus capsularis</name>
    <name type="common">Jute</name>
    <dbReference type="NCBI Taxonomy" id="210143"/>
    <lineage>
        <taxon>Eukaryota</taxon>
        <taxon>Viridiplantae</taxon>
        <taxon>Streptophyta</taxon>
        <taxon>Embryophyta</taxon>
        <taxon>Tracheophyta</taxon>
        <taxon>Spermatophyta</taxon>
        <taxon>Magnoliopsida</taxon>
        <taxon>eudicotyledons</taxon>
        <taxon>Gunneridae</taxon>
        <taxon>Pentapetalae</taxon>
        <taxon>rosids</taxon>
        <taxon>malvids</taxon>
        <taxon>Malvales</taxon>
        <taxon>Malvaceae</taxon>
        <taxon>Grewioideae</taxon>
        <taxon>Apeibeae</taxon>
        <taxon>Corchorus</taxon>
    </lineage>
</organism>
<feature type="compositionally biased region" description="Polar residues" evidence="1">
    <location>
        <begin position="30"/>
        <end position="40"/>
    </location>
</feature>
<proteinExistence type="predicted"/>
<dbReference type="AlphaFoldDB" id="A0A1R3HVJ6"/>
<evidence type="ECO:0000313" key="2">
    <source>
        <dbReference type="EMBL" id="OMO74397.1"/>
    </source>
</evidence>
<dbReference type="EMBL" id="AWWV01011111">
    <property type="protein sequence ID" value="OMO74397.1"/>
    <property type="molecule type" value="Genomic_DNA"/>
</dbReference>
<accession>A0A1R3HVJ6</accession>
<sequence>MTLDHVPSPFRKSRKKGKGKVVINLVGGSNPWSMDPTTAGPQRAREEKSETSKDVDTASDF</sequence>
<evidence type="ECO:0000256" key="1">
    <source>
        <dbReference type="SAM" id="MobiDB-lite"/>
    </source>
</evidence>
<feature type="compositionally biased region" description="Basic and acidic residues" evidence="1">
    <location>
        <begin position="43"/>
        <end position="61"/>
    </location>
</feature>
<evidence type="ECO:0000313" key="3">
    <source>
        <dbReference type="Proteomes" id="UP000188268"/>
    </source>
</evidence>
<reference evidence="2 3" key="1">
    <citation type="submission" date="2013-09" db="EMBL/GenBank/DDBJ databases">
        <title>Corchorus capsularis genome sequencing.</title>
        <authorList>
            <person name="Alam M."/>
            <person name="Haque M.S."/>
            <person name="Islam M.S."/>
            <person name="Emdad E.M."/>
            <person name="Islam M.M."/>
            <person name="Ahmed B."/>
            <person name="Halim A."/>
            <person name="Hossen Q.M.M."/>
            <person name="Hossain M.Z."/>
            <person name="Ahmed R."/>
            <person name="Khan M.M."/>
            <person name="Islam R."/>
            <person name="Rashid M.M."/>
            <person name="Khan S.A."/>
            <person name="Rahman M.S."/>
            <person name="Alam M."/>
        </authorList>
    </citation>
    <scope>NUCLEOTIDE SEQUENCE [LARGE SCALE GENOMIC DNA]</scope>
    <source>
        <strain evidence="3">cv. CVL-1</strain>
        <tissue evidence="2">Whole seedling</tissue>
    </source>
</reference>
<keyword evidence="3" id="KW-1185">Reference proteome</keyword>
<dbReference type="Proteomes" id="UP000188268">
    <property type="component" value="Unassembled WGS sequence"/>
</dbReference>
<comment type="caution">
    <text evidence="2">The sequence shown here is derived from an EMBL/GenBank/DDBJ whole genome shotgun (WGS) entry which is preliminary data.</text>
</comment>
<gene>
    <name evidence="2" type="ORF">CCACVL1_16761</name>
</gene>
<feature type="region of interest" description="Disordered" evidence="1">
    <location>
        <begin position="1"/>
        <end position="61"/>
    </location>
</feature>
<name>A0A1R3HVJ6_COCAP</name>